<proteinExistence type="predicted"/>
<dbReference type="GO" id="GO:0034454">
    <property type="term" value="P:microtubule anchoring at centrosome"/>
    <property type="evidence" value="ECO:0007669"/>
    <property type="project" value="TreeGrafter"/>
</dbReference>
<evidence type="ECO:0000256" key="4">
    <source>
        <dbReference type="ARBA" id="ARBA00023212"/>
    </source>
</evidence>
<dbReference type="GO" id="GO:0005814">
    <property type="term" value="C:centriole"/>
    <property type="evidence" value="ECO:0007669"/>
    <property type="project" value="TreeGrafter"/>
</dbReference>
<keyword evidence="7" id="KW-1185">Reference proteome</keyword>
<comment type="subcellular location">
    <subcellularLocation>
        <location evidence="1">Cytoplasm</location>
        <location evidence="1">Cytoskeleton</location>
        <location evidence="1">Microtubule organizing center</location>
        <location evidence="1">Centrosome</location>
    </subcellularLocation>
</comment>
<evidence type="ECO:0000313" key="7">
    <source>
        <dbReference type="Proteomes" id="UP000314982"/>
    </source>
</evidence>
<evidence type="ECO:0000256" key="3">
    <source>
        <dbReference type="ARBA" id="ARBA00022553"/>
    </source>
</evidence>
<name>A0A4W5KQH5_9TELE</name>
<reference evidence="6" key="2">
    <citation type="submission" date="2025-08" db="UniProtKB">
        <authorList>
            <consortium name="Ensembl"/>
        </authorList>
    </citation>
    <scope>IDENTIFICATION</scope>
</reference>
<keyword evidence="4" id="KW-0206">Cytoskeleton</keyword>
<protein>
    <submittedName>
        <fullName evidence="6">Uncharacterized protein</fullName>
    </submittedName>
</protein>
<evidence type="ECO:0000313" key="6">
    <source>
        <dbReference type="Ensembl" id="ENSHHUP00000018812.1"/>
    </source>
</evidence>
<evidence type="ECO:0000256" key="2">
    <source>
        <dbReference type="ARBA" id="ARBA00022490"/>
    </source>
</evidence>
<feature type="signal peptide" evidence="5">
    <location>
        <begin position="1"/>
        <end position="16"/>
    </location>
</feature>
<dbReference type="GO" id="GO:0097539">
    <property type="term" value="C:ciliary transition fiber"/>
    <property type="evidence" value="ECO:0007669"/>
    <property type="project" value="TreeGrafter"/>
</dbReference>
<keyword evidence="5" id="KW-0732">Signal</keyword>
<dbReference type="AlphaFoldDB" id="A0A4W5KQH5"/>
<accession>A0A4W5KQH5</accession>
<organism evidence="6 7">
    <name type="scientific">Hucho hucho</name>
    <name type="common">huchen</name>
    <dbReference type="NCBI Taxonomy" id="62062"/>
    <lineage>
        <taxon>Eukaryota</taxon>
        <taxon>Metazoa</taxon>
        <taxon>Chordata</taxon>
        <taxon>Craniata</taxon>
        <taxon>Vertebrata</taxon>
        <taxon>Euteleostomi</taxon>
        <taxon>Actinopterygii</taxon>
        <taxon>Neopterygii</taxon>
        <taxon>Teleostei</taxon>
        <taxon>Protacanthopterygii</taxon>
        <taxon>Salmoniformes</taxon>
        <taxon>Salmonidae</taxon>
        <taxon>Salmoninae</taxon>
        <taxon>Hucho</taxon>
    </lineage>
</organism>
<dbReference type="PANTHER" id="PTHR18905:SF11">
    <property type="entry name" value="NINEIN"/>
    <property type="match status" value="1"/>
</dbReference>
<evidence type="ECO:0000256" key="5">
    <source>
        <dbReference type="SAM" id="SignalP"/>
    </source>
</evidence>
<dbReference type="PANTHER" id="PTHR18905">
    <property type="entry name" value="NINEIN"/>
    <property type="match status" value="1"/>
</dbReference>
<dbReference type="GO" id="GO:0097431">
    <property type="term" value="C:mitotic spindle pole"/>
    <property type="evidence" value="ECO:0007669"/>
    <property type="project" value="TreeGrafter"/>
</dbReference>
<evidence type="ECO:0000256" key="1">
    <source>
        <dbReference type="ARBA" id="ARBA00004300"/>
    </source>
</evidence>
<dbReference type="Proteomes" id="UP000314982">
    <property type="component" value="Unassembled WGS sequence"/>
</dbReference>
<feature type="chain" id="PRO_5021288121" evidence="5">
    <location>
        <begin position="17"/>
        <end position="128"/>
    </location>
</feature>
<dbReference type="GeneTree" id="ENSGT00660000095541"/>
<keyword evidence="3" id="KW-0597">Phosphoprotein</keyword>
<dbReference type="GO" id="GO:0000242">
    <property type="term" value="C:pericentriolar material"/>
    <property type="evidence" value="ECO:0007669"/>
    <property type="project" value="TreeGrafter"/>
</dbReference>
<dbReference type="GO" id="GO:0090222">
    <property type="term" value="P:centrosome-templated microtubule nucleation"/>
    <property type="evidence" value="ECO:0007669"/>
    <property type="project" value="TreeGrafter"/>
</dbReference>
<dbReference type="GO" id="GO:0051642">
    <property type="term" value="P:centrosome localization"/>
    <property type="evidence" value="ECO:0007669"/>
    <property type="project" value="TreeGrafter"/>
</dbReference>
<reference evidence="6" key="3">
    <citation type="submission" date="2025-09" db="UniProtKB">
        <authorList>
            <consortium name="Ensembl"/>
        </authorList>
    </citation>
    <scope>IDENTIFICATION</scope>
</reference>
<reference evidence="7" key="1">
    <citation type="submission" date="2018-06" db="EMBL/GenBank/DDBJ databases">
        <title>Genome assembly of Danube salmon.</title>
        <authorList>
            <person name="Macqueen D.J."/>
            <person name="Gundappa M.K."/>
        </authorList>
    </citation>
    <scope>NUCLEOTIDE SEQUENCE [LARGE SCALE GENOMIC DNA]</scope>
</reference>
<keyword evidence="2" id="KW-0963">Cytoplasm</keyword>
<sequence length="128" mass="14492">MFLIAVVYFWLQVTEDVLQVLSGDEIMSVQAFASWVLTHAKPPTPSSSTPYRQLKRLHSSQPFDETGRRTSAMTSTIGMRLFSTLDDGTGSAPAEDVLDAWMEEGIENSPEILQVITFYLSFWREVER</sequence>
<dbReference type="Ensembl" id="ENSHHUT00000019487.1">
    <property type="protein sequence ID" value="ENSHHUP00000018812.1"/>
    <property type="gene ID" value="ENSHHUG00000011723.1"/>
</dbReference>
<dbReference type="STRING" id="62062.ENSHHUP00000018812"/>